<proteinExistence type="predicted"/>
<name>A0AAW2FWM6_9HYME</name>
<dbReference type="EMBL" id="JADYXP020000007">
    <property type="protein sequence ID" value="KAL0119783.1"/>
    <property type="molecule type" value="Genomic_DNA"/>
</dbReference>
<evidence type="ECO:0000256" key="1">
    <source>
        <dbReference type="SAM" id="MobiDB-lite"/>
    </source>
</evidence>
<keyword evidence="3" id="KW-1185">Reference proteome</keyword>
<evidence type="ECO:0000313" key="2">
    <source>
        <dbReference type="EMBL" id="KAL0119783.1"/>
    </source>
</evidence>
<accession>A0AAW2FWM6</accession>
<feature type="region of interest" description="Disordered" evidence="1">
    <location>
        <begin position="27"/>
        <end position="102"/>
    </location>
</feature>
<evidence type="ECO:0000313" key="3">
    <source>
        <dbReference type="Proteomes" id="UP001430953"/>
    </source>
</evidence>
<dbReference type="Proteomes" id="UP001430953">
    <property type="component" value="Unassembled WGS sequence"/>
</dbReference>
<sequence>MSHHKSSSFISLHGDRFDRFSFAAASPRKHDKGSHLPLTRTRARPTFPRSLPVASPPGLNFSAAGQGYPLSSRSLPTDFPRRRPERRTFPRRGKVPFPSGRSLRHSAFSRALSLKISLFFRRLRDIYGGSDRVSVHTDIFSPSPSRARH</sequence>
<reference evidence="2 3" key="1">
    <citation type="submission" date="2023-03" db="EMBL/GenBank/DDBJ databases">
        <title>High recombination rates correlate with genetic variation in Cardiocondyla obscurior ants.</title>
        <authorList>
            <person name="Errbii M."/>
        </authorList>
    </citation>
    <scope>NUCLEOTIDE SEQUENCE [LARGE SCALE GENOMIC DNA]</scope>
    <source>
        <strain evidence="2">Alpha-2009</strain>
        <tissue evidence="2">Whole body</tissue>
    </source>
</reference>
<feature type="compositionally biased region" description="Basic and acidic residues" evidence="1">
    <location>
        <begin position="79"/>
        <end position="88"/>
    </location>
</feature>
<dbReference type="AlphaFoldDB" id="A0AAW2FWM6"/>
<organism evidence="2 3">
    <name type="scientific">Cardiocondyla obscurior</name>
    <dbReference type="NCBI Taxonomy" id="286306"/>
    <lineage>
        <taxon>Eukaryota</taxon>
        <taxon>Metazoa</taxon>
        <taxon>Ecdysozoa</taxon>
        <taxon>Arthropoda</taxon>
        <taxon>Hexapoda</taxon>
        <taxon>Insecta</taxon>
        <taxon>Pterygota</taxon>
        <taxon>Neoptera</taxon>
        <taxon>Endopterygota</taxon>
        <taxon>Hymenoptera</taxon>
        <taxon>Apocrita</taxon>
        <taxon>Aculeata</taxon>
        <taxon>Formicoidea</taxon>
        <taxon>Formicidae</taxon>
        <taxon>Myrmicinae</taxon>
        <taxon>Cardiocondyla</taxon>
    </lineage>
</organism>
<protein>
    <submittedName>
        <fullName evidence="2">Uncharacterized protein</fullName>
    </submittedName>
</protein>
<comment type="caution">
    <text evidence="2">The sequence shown here is derived from an EMBL/GenBank/DDBJ whole genome shotgun (WGS) entry which is preliminary data.</text>
</comment>
<gene>
    <name evidence="2" type="ORF">PUN28_007906</name>
</gene>